<dbReference type="EMBL" id="CADCTS010000023">
    <property type="protein sequence ID" value="CAA9286268.1"/>
    <property type="molecule type" value="Genomic_DNA"/>
</dbReference>
<dbReference type="AlphaFoldDB" id="A0A6J4JS93"/>
<evidence type="ECO:0000256" key="1">
    <source>
        <dbReference type="SAM" id="MobiDB-lite"/>
    </source>
</evidence>
<name>A0A6J4JS93_9ACTN</name>
<protein>
    <submittedName>
        <fullName evidence="2">Uncharacterized protein</fullName>
    </submittedName>
</protein>
<feature type="compositionally biased region" description="Low complexity" evidence="1">
    <location>
        <begin position="130"/>
        <end position="144"/>
    </location>
</feature>
<feature type="compositionally biased region" description="Basic residues" evidence="1">
    <location>
        <begin position="60"/>
        <end position="94"/>
    </location>
</feature>
<feature type="region of interest" description="Disordered" evidence="1">
    <location>
        <begin position="1"/>
        <end position="160"/>
    </location>
</feature>
<sequence length="160" mass="17567">ADPHDTTRPPRPRTARRPPRPGRGDDRPRLPEGVPRQHRRHPAGLRRDGCPGARADRRPRAAARARRRAAGRPRPGHPPRRRPVRRHHGGRRAARPPAERLLRRRRRLGAGRPARGSLPRAAGQRSGPVLPRRSARGAAARPPGADGPGDLRRGGARAGL</sequence>
<feature type="non-terminal residue" evidence="2">
    <location>
        <position position="160"/>
    </location>
</feature>
<feature type="compositionally biased region" description="Basic residues" evidence="1">
    <location>
        <begin position="10"/>
        <end position="20"/>
    </location>
</feature>
<evidence type="ECO:0000313" key="2">
    <source>
        <dbReference type="EMBL" id="CAA9286268.1"/>
    </source>
</evidence>
<reference evidence="2" key="1">
    <citation type="submission" date="2020-02" db="EMBL/GenBank/DDBJ databases">
        <authorList>
            <person name="Meier V. D."/>
        </authorList>
    </citation>
    <scope>NUCLEOTIDE SEQUENCE</scope>
    <source>
        <strain evidence="2">AVDCRST_MAG48</strain>
    </source>
</reference>
<feature type="compositionally biased region" description="Basic and acidic residues" evidence="1">
    <location>
        <begin position="45"/>
        <end position="59"/>
    </location>
</feature>
<organism evidence="2">
    <name type="scientific">uncultured Friedmanniella sp</name>
    <dbReference type="NCBI Taxonomy" id="335381"/>
    <lineage>
        <taxon>Bacteria</taxon>
        <taxon>Bacillati</taxon>
        <taxon>Actinomycetota</taxon>
        <taxon>Actinomycetes</taxon>
        <taxon>Propionibacteriales</taxon>
        <taxon>Nocardioidaceae</taxon>
        <taxon>Friedmanniella</taxon>
        <taxon>environmental samples</taxon>
    </lineage>
</organism>
<accession>A0A6J4JS93</accession>
<gene>
    <name evidence="2" type="ORF">AVDCRST_MAG48-147</name>
</gene>
<proteinExistence type="predicted"/>
<feature type="non-terminal residue" evidence="2">
    <location>
        <position position="1"/>
    </location>
</feature>